<feature type="compositionally biased region" description="Basic and acidic residues" evidence="1">
    <location>
        <begin position="313"/>
        <end position="323"/>
    </location>
</feature>
<gene>
    <name evidence="2" type="ORF">BGZ80_000213</name>
</gene>
<feature type="compositionally biased region" description="Acidic residues" evidence="1">
    <location>
        <begin position="582"/>
        <end position="594"/>
    </location>
</feature>
<evidence type="ECO:0000256" key="1">
    <source>
        <dbReference type="SAM" id="MobiDB-lite"/>
    </source>
</evidence>
<dbReference type="EMBL" id="JAAAID010001038">
    <property type="protein sequence ID" value="KAG0012081.1"/>
    <property type="molecule type" value="Genomic_DNA"/>
</dbReference>
<feature type="region of interest" description="Disordered" evidence="1">
    <location>
        <begin position="562"/>
        <end position="610"/>
    </location>
</feature>
<feature type="compositionally biased region" description="Polar residues" evidence="1">
    <location>
        <begin position="291"/>
        <end position="311"/>
    </location>
</feature>
<feature type="region of interest" description="Disordered" evidence="1">
    <location>
        <begin position="231"/>
        <end position="353"/>
    </location>
</feature>
<feature type="region of interest" description="Disordered" evidence="1">
    <location>
        <begin position="429"/>
        <end position="452"/>
    </location>
</feature>
<feature type="compositionally biased region" description="Basic and acidic residues" evidence="1">
    <location>
        <begin position="508"/>
        <end position="517"/>
    </location>
</feature>
<sequence>MDSTRPESLLFSPSLKKSHRASTPRKTTPSRLYLRQSFPTLESPTLTSINPGESFKHRQQQLEDARDEQERENDEERQSEREMQLKPQEAQHILEETELNLPSDTSGTIPTSSSHTQHTQAISETLARIIERKQLLARTQTVPSDSTHNPVSVAPRLRTTETEYDLSPTRSARLSTPPRSLYTGTPSKIFLESWDADEFQESDSLAPSPSNRHSRSRNAWMTKTNVKDKYSVTKKDLSPRYTAQDDVDEEGFLDDPDGQEERGGLEENGYDDQGYNYGDDEVSFKRPTLASPPNQSTSAGWDLQDQQQPNRPQADDLQDRDYSDSEPNPVYENTPNRKRELESMITPQQSFVAGTEAEDSLLEVAERTTAIAEELRGVYSNLQEFFSPESEAKLNGAVSVLSSKKDSSKRHVAESNRFLTSIPKPLVFEASPETAQKPSIITKRKPAPLRPPLILKQNRVFPQEQRQRPQQDRQVKKQYHDIALRGLISDAESARRLNQGNKTKHSRKSPETVQEHKSKTRHAIPEIPNFDNDVSGDNQERFHKKLERWKRAELQSRYDPPTYPDLYIPTTSSRSIIHTDTELEDEDLEPDLDEERPQTLLRPPNHRYNGQVLQDLNPQMVREKELRYRKGRRVEQAEEDEEDEIDLLDRRPLSKRRREAAFWS</sequence>
<feature type="compositionally biased region" description="Basic and acidic residues" evidence="1">
    <location>
        <begin position="74"/>
        <end position="84"/>
    </location>
</feature>
<feature type="region of interest" description="Disordered" evidence="1">
    <location>
        <begin position="458"/>
        <end position="477"/>
    </location>
</feature>
<feature type="region of interest" description="Disordered" evidence="1">
    <location>
        <begin position="201"/>
        <end position="220"/>
    </location>
</feature>
<keyword evidence="3" id="KW-1185">Reference proteome</keyword>
<comment type="caution">
    <text evidence="2">The sequence shown here is derived from an EMBL/GenBank/DDBJ whole genome shotgun (WGS) entry which is preliminary data.</text>
</comment>
<dbReference type="Proteomes" id="UP000703661">
    <property type="component" value="Unassembled WGS sequence"/>
</dbReference>
<evidence type="ECO:0000313" key="2">
    <source>
        <dbReference type="EMBL" id="KAG0012081.1"/>
    </source>
</evidence>
<feature type="compositionally biased region" description="Polar residues" evidence="1">
    <location>
        <begin position="100"/>
        <end position="121"/>
    </location>
</feature>
<feature type="compositionally biased region" description="Polar residues" evidence="1">
    <location>
        <begin position="168"/>
        <end position="185"/>
    </location>
</feature>
<feature type="compositionally biased region" description="Polar residues" evidence="1">
    <location>
        <begin position="569"/>
        <end position="578"/>
    </location>
</feature>
<feature type="region of interest" description="Disordered" evidence="1">
    <location>
        <begin position="490"/>
        <end position="521"/>
    </location>
</feature>
<protein>
    <submittedName>
        <fullName evidence="2">Uncharacterized protein</fullName>
    </submittedName>
</protein>
<feature type="compositionally biased region" description="Basic and acidic residues" evidence="1">
    <location>
        <begin position="465"/>
        <end position="477"/>
    </location>
</feature>
<feature type="compositionally biased region" description="Acidic residues" evidence="1">
    <location>
        <begin position="245"/>
        <end position="258"/>
    </location>
</feature>
<reference evidence="2" key="1">
    <citation type="journal article" date="2020" name="Fungal Divers.">
        <title>Resolving the Mortierellaceae phylogeny through synthesis of multi-gene phylogenetics and phylogenomics.</title>
        <authorList>
            <person name="Vandepol N."/>
            <person name="Liber J."/>
            <person name="Desiro A."/>
            <person name="Na H."/>
            <person name="Kennedy M."/>
            <person name="Barry K."/>
            <person name="Grigoriev I.V."/>
            <person name="Miller A.N."/>
            <person name="O'Donnell K."/>
            <person name="Stajich J.E."/>
            <person name="Bonito G."/>
        </authorList>
    </citation>
    <scope>NUCLEOTIDE SEQUENCE</scope>
    <source>
        <strain evidence="2">NRRL 2769</strain>
    </source>
</reference>
<accession>A0A9P6MSQ9</accession>
<name>A0A9P6MSQ9_9FUNG</name>
<proteinExistence type="predicted"/>
<evidence type="ECO:0000313" key="3">
    <source>
        <dbReference type="Proteomes" id="UP000703661"/>
    </source>
</evidence>
<feature type="region of interest" description="Disordered" evidence="1">
    <location>
        <begin position="138"/>
        <end position="185"/>
    </location>
</feature>
<feature type="region of interest" description="Disordered" evidence="1">
    <location>
        <begin position="99"/>
        <end position="121"/>
    </location>
</feature>
<feature type="compositionally biased region" description="Polar residues" evidence="1">
    <location>
        <begin position="37"/>
        <end position="51"/>
    </location>
</feature>
<organism evidence="2 3">
    <name type="scientific">Entomortierella chlamydospora</name>
    <dbReference type="NCBI Taxonomy" id="101097"/>
    <lineage>
        <taxon>Eukaryota</taxon>
        <taxon>Fungi</taxon>
        <taxon>Fungi incertae sedis</taxon>
        <taxon>Mucoromycota</taxon>
        <taxon>Mortierellomycotina</taxon>
        <taxon>Mortierellomycetes</taxon>
        <taxon>Mortierellales</taxon>
        <taxon>Mortierellaceae</taxon>
        <taxon>Entomortierella</taxon>
    </lineage>
</organism>
<dbReference type="AlphaFoldDB" id="A0A9P6MSQ9"/>
<feature type="compositionally biased region" description="Polar residues" evidence="1">
    <location>
        <begin position="138"/>
        <end position="150"/>
    </location>
</feature>
<feature type="region of interest" description="Disordered" evidence="1">
    <location>
        <begin position="1"/>
        <end position="86"/>
    </location>
</feature>
<feature type="compositionally biased region" description="Basic and acidic residues" evidence="1">
    <location>
        <begin position="54"/>
        <end position="64"/>
    </location>
</feature>